<dbReference type="AlphaFoldDB" id="A0A183IGN4"/>
<sequence length="449" mass="51274">MYKPDMQQFSKHWIDIPHLLENKNTTRGELRHKQLSNSYRRAVSQRLSFKFPFYGHMTENITIATGGFAYVGEHVHSWLAATQYIAPLMANFDTTTSDESRILYADTGKEFVVEWNQVVLRNQEEAGNFTFQLSLHDNGDIWFVYKDIPVEVKEINDFRHPRKVGLSDAYLFTHKILNSNRRIIYEYHRVEVPLTEVRSGAVVEIKANPVCMAIDNCWDCLNVTLRGFNCSWCSVPASAGGSFCSDEAGLHRRRQEWLFYSCNKQNHQVYCTGDEPGTGSIHEPPPDIQTNFSMSTSPGESLHSTPLTVPTNTAPRNTDLSSESPLSTFLTDIDNSTAPNHMVSRESVTVMKIEGKVPYVLKKFFSLSFAKHFRTQSYLVCLDHRKMSPSGVVAILFFVGTTICVMGWVVYAYLNPQTSSGQFLIRYRPSRWRLSNNRSDIRYTASVHM</sequence>
<dbReference type="GO" id="GO:0016020">
    <property type="term" value="C:membrane"/>
    <property type="evidence" value="ECO:0007669"/>
    <property type="project" value="UniProtKB-SubCell"/>
</dbReference>
<dbReference type="Proteomes" id="UP000270296">
    <property type="component" value="Unassembled WGS sequence"/>
</dbReference>
<feature type="transmembrane region" description="Helical" evidence="6">
    <location>
        <begin position="392"/>
        <end position="414"/>
    </location>
</feature>
<feature type="region of interest" description="Disordered" evidence="5">
    <location>
        <begin position="291"/>
        <end position="324"/>
    </location>
</feature>
<proteinExistence type="predicted"/>
<gene>
    <name evidence="7" type="ORF">SBAD_LOCUS2777</name>
</gene>
<dbReference type="OrthoDB" id="6285106at2759"/>
<reference evidence="7 8" key="2">
    <citation type="submission" date="2018-11" db="EMBL/GenBank/DDBJ databases">
        <authorList>
            <consortium name="Pathogen Informatics"/>
        </authorList>
    </citation>
    <scope>NUCLEOTIDE SEQUENCE [LARGE SCALE GENOMIC DNA]</scope>
</reference>
<keyword evidence="8" id="KW-1185">Reference proteome</keyword>
<dbReference type="InterPro" id="IPR031152">
    <property type="entry name" value="PLXDC"/>
</dbReference>
<protein>
    <submittedName>
        <fullName evidence="9">PSI domain-containing protein</fullName>
    </submittedName>
</protein>
<evidence type="ECO:0000256" key="3">
    <source>
        <dbReference type="ARBA" id="ARBA00022729"/>
    </source>
</evidence>
<keyword evidence="2 6" id="KW-0812">Transmembrane</keyword>
<comment type="subcellular location">
    <subcellularLocation>
        <location evidence="1">Membrane</location>
        <topology evidence="1">Single-pass type I membrane protein</topology>
    </subcellularLocation>
</comment>
<keyword evidence="3" id="KW-0732">Signal</keyword>
<name>A0A183IGN4_9BILA</name>
<dbReference type="PANTHER" id="PTHR13055">
    <property type="entry name" value="TUMOR ENDOTHELIAL MARKER 7 RELATED"/>
    <property type="match status" value="1"/>
</dbReference>
<accession>A0A183IGN4</accession>
<dbReference type="EMBL" id="UZAM01007398">
    <property type="protein sequence ID" value="VDO98877.1"/>
    <property type="molecule type" value="Genomic_DNA"/>
</dbReference>
<keyword evidence="6" id="KW-0472">Membrane</keyword>
<keyword evidence="4 6" id="KW-1133">Transmembrane helix</keyword>
<dbReference type="PANTHER" id="PTHR13055:SF12">
    <property type="entry name" value="LD40707P"/>
    <property type="match status" value="1"/>
</dbReference>
<evidence type="ECO:0000256" key="2">
    <source>
        <dbReference type="ARBA" id="ARBA00022692"/>
    </source>
</evidence>
<organism evidence="9">
    <name type="scientific">Soboliphyme baturini</name>
    <dbReference type="NCBI Taxonomy" id="241478"/>
    <lineage>
        <taxon>Eukaryota</taxon>
        <taxon>Metazoa</taxon>
        <taxon>Ecdysozoa</taxon>
        <taxon>Nematoda</taxon>
        <taxon>Enoplea</taxon>
        <taxon>Dorylaimia</taxon>
        <taxon>Dioctophymatida</taxon>
        <taxon>Dioctophymatoidea</taxon>
        <taxon>Soboliphymatidae</taxon>
        <taxon>Soboliphyme</taxon>
    </lineage>
</organism>
<evidence type="ECO:0000313" key="9">
    <source>
        <dbReference type="WBParaSite" id="SBAD_0000291101-mRNA-1"/>
    </source>
</evidence>
<evidence type="ECO:0000313" key="7">
    <source>
        <dbReference type="EMBL" id="VDO98877.1"/>
    </source>
</evidence>
<reference evidence="9" key="1">
    <citation type="submission" date="2016-06" db="UniProtKB">
        <authorList>
            <consortium name="WormBaseParasite"/>
        </authorList>
    </citation>
    <scope>IDENTIFICATION</scope>
</reference>
<evidence type="ECO:0000256" key="4">
    <source>
        <dbReference type="ARBA" id="ARBA00022989"/>
    </source>
</evidence>
<evidence type="ECO:0000256" key="5">
    <source>
        <dbReference type="SAM" id="MobiDB-lite"/>
    </source>
</evidence>
<evidence type="ECO:0000256" key="1">
    <source>
        <dbReference type="ARBA" id="ARBA00004479"/>
    </source>
</evidence>
<evidence type="ECO:0000313" key="8">
    <source>
        <dbReference type="Proteomes" id="UP000270296"/>
    </source>
</evidence>
<evidence type="ECO:0000256" key="6">
    <source>
        <dbReference type="SAM" id="Phobius"/>
    </source>
</evidence>
<dbReference type="WBParaSite" id="SBAD_0000291101-mRNA-1">
    <property type="protein sequence ID" value="SBAD_0000291101-mRNA-1"/>
    <property type="gene ID" value="SBAD_0000291101"/>
</dbReference>